<dbReference type="AlphaFoldDB" id="A0A559KJD9"/>
<keyword evidence="1" id="KW-0812">Transmembrane</keyword>
<sequence length="517" mass="61445">MKIMDEKENNKNILNLRFLFFLVFLVLIIVGFCYLFIKNFNYYENNKYNNKDTYTYGLFFPENSTNFLIKNINFCKDLYTKIHKHNSVNGKKILTINDLFENLHFSDLCCSRIGSQTNNLNKSNNVMYNSLANYKQITINLCYFSDIVKNLAEDIEKFLSKEYPKNIQINIKKILKNDDLFSNNLENNNNIFLLKLFSTSTKSDYSKIEFLLNLFKDDDVISLDISKNLFNEEEKKLLSKLQNIFNSKNWNNIKLNETQKELRKAVHDDIKQLIRISNNKDINDPKLSMKIKQIKNLFIAIDGDTLGNGINQLILSIPKYNDNYISFIDLIKKLCSQIITSIHDSFLNDKFSVIPLKEIEVDSSKKDFYDFNNYLKLLLDEKLKDERIQKIINEFVEPLNDFYTTRREEIENNEDGNYSNTNSNKNHEFFKSTFSQEYDRWKSLLKCLQDKKNEYKNKNRYPQITESIDNLINISSESLDKAYDVYSVFYFYLLTTDIDFFDKQIKKLNQLEYMFKL</sequence>
<dbReference type="Proteomes" id="UP000320078">
    <property type="component" value="Unassembled WGS sequence"/>
</dbReference>
<keyword evidence="1" id="KW-1133">Transmembrane helix</keyword>
<reference evidence="2 3" key="1">
    <citation type="submission" date="2019-06" db="EMBL/GenBank/DDBJ databases">
        <title>Draft Genome Sequence of Candidatus Phytoplasma pini-Related Strain MDPP: A Resource for Comparative Genomics of Gymnosperm-infecting Phytoplasmas.</title>
        <authorList>
            <person name="Cai W."/>
            <person name="Costanzo S."/>
            <person name="Shao J."/>
            <person name="Zhao Y."/>
            <person name="Davis R."/>
        </authorList>
    </citation>
    <scope>NUCLEOTIDE SEQUENCE [LARGE SCALE GENOMIC DNA]</scope>
    <source>
        <strain evidence="2 3">MDPP</strain>
    </source>
</reference>
<keyword evidence="3" id="KW-1185">Reference proteome</keyword>
<dbReference type="EMBL" id="VIAE01000004">
    <property type="protein sequence ID" value="TVY12251.1"/>
    <property type="molecule type" value="Genomic_DNA"/>
</dbReference>
<feature type="transmembrane region" description="Helical" evidence="1">
    <location>
        <begin position="12"/>
        <end position="37"/>
    </location>
</feature>
<organism evidence="2 3">
    <name type="scientific">Candidatus Phytoplasma pini</name>
    <dbReference type="NCBI Taxonomy" id="267362"/>
    <lineage>
        <taxon>Bacteria</taxon>
        <taxon>Bacillati</taxon>
        <taxon>Mycoplasmatota</taxon>
        <taxon>Mollicutes</taxon>
        <taxon>Acholeplasmatales</taxon>
        <taxon>Acholeplasmataceae</taxon>
        <taxon>Candidatus Phytoplasma</taxon>
    </lineage>
</organism>
<evidence type="ECO:0000256" key="1">
    <source>
        <dbReference type="SAM" id="Phobius"/>
    </source>
</evidence>
<evidence type="ECO:0000313" key="3">
    <source>
        <dbReference type="Proteomes" id="UP000320078"/>
    </source>
</evidence>
<dbReference type="RefSeq" id="WP_144658346.1">
    <property type="nucleotide sequence ID" value="NZ_VIAE01000004.1"/>
</dbReference>
<name>A0A559KJD9_9MOLU</name>
<protein>
    <submittedName>
        <fullName evidence="2">Uncharacterized protein</fullName>
    </submittedName>
</protein>
<keyword evidence="1" id="KW-0472">Membrane</keyword>
<proteinExistence type="predicted"/>
<accession>A0A559KJD9</accession>
<gene>
    <name evidence="2" type="ORF">MDPP_00198</name>
</gene>
<comment type="caution">
    <text evidence="2">The sequence shown here is derived from an EMBL/GenBank/DDBJ whole genome shotgun (WGS) entry which is preliminary data.</text>
</comment>
<evidence type="ECO:0000313" key="2">
    <source>
        <dbReference type="EMBL" id="TVY12251.1"/>
    </source>
</evidence>